<keyword evidence="7" id="KW-1185">Reference proteome</keyword>
<evidence type="ECO:0000256" key="5">
    <source>
        <dbReference type="RuleBase" id="RU367124"/>
    </source>
</evidence>
<name>A0A8T1VV06_9STRA</name>
<sequence length="168" mass="18365">MRVAKYLLMTTAILLASYGAVSTTTDSQHSTLSATDTHHIVKMMDDALLEKVGTRFLRSSKTETKDDDDDDLDAANEERGAEALGRLASKFSTQFKGYTNFPAQLKKAMAEQPVTTQLISKMMSKGKSKEQITALIQGVKGGNATPENKKKIINLFNGIWLQAHKGGI</sequence>
<comment type="subcellular location">
    <subcellularLocation>
        <location evidence="1 5">Secreted</location>
    </subcellularLocation>
</comment>
<comment type="caution">
    <text evidence="6">The sequence shown here is derived from an EMBL/GenBank/DDBJ whole genome shotgun (WGS) entry which is preliminary data.</text>
</comment>
<evidence type="ECO:0000313" key="6">
    <source>
        <dbReference type="EMBL" id="KAG7383334.1"/>
    </source>
</evidence>
<accession>A0A8T1VV06</accession>
<dbReference type="GO" id="GO:0005576">
    <property type="term" value="C:extracellular region"/>
    <property type="evidence" value="ECO:0007669"/>
    <property type="project" value="UniProtKB-SubCell"/>
</dbReference>
<reference evidence="6" key="1">
    <citation type="submission" date="2021-02" db="EMBL/GenBank/DDBJ databases">
        <authorList>
            <person name="Palmer J.M."/>
        </authorList>
    </citation>
    <scope>NUCLEOTIDE SEQUENCE</scope>
    <source>
        <strain evidence="6">SCRP23</strain>
    </source>
</reference>
<gene>
    <name evidence="6" type="ORF">PHYBOEH_009959</name>
</gene>
<evidence type="ECO:0000256" key="1">
    <source>
        <dbReference type="ARBA" id="ARBA00004613"/>
    </source>
</evidence>
<evidence type="ECO:0000313" key="7">
    <source>
        <dbReference type="Proteomes" id="UP000693981"/>
    </source>
</evidence>
<feature type="signal peptide" evidence="5">
    <location>
        <begin position="1"/>
        <end position="23"/>
    </location>
</feature>
<evidence type="ECO:0000256" key="3">
    <source>
        <dbReference type="ARBA" id="ARBA00022525"/>
    </source>
</evidence>
<proteinExistence type="inferred from homology"/>
<comment type="domain">
    <text evidence="5">The RxLR-dEER motif acts to carry the protein into the host cell cytoplasm through binding to cell surface phosphatidylinositol-3-phosphate.</text>
</comment>
<comment type="function">
    <text evidence="5">Effector that suppresses plant defense responses during pathogen infection.</text>
</comment>
<comment type="similarity">
    <text evidence="2 5">Belongs to the RxLR effector family.</text>
</comment>
<protein>
    <recommendedName>
        <fullName evidence="5">RxLR effector protein</fullName>
    </recommendedName>
</protein>
<dbReference type="OrthoDB" id="94045at2759"/>
<dbReference type="Pfam" id="PF16810">
    <property type="entry name" value="RXLR"/>
    <property type="match status" value="1"/>
</dbReference>
<dbReference type="InterPro" id="IPR031825">
    <property type="entry name" value="RXLR"/>
</dbReference>
<dbReference type="AlphaFoldDB" id="A0A8T1VV06"/>
<feature type="chain" id="PRO_5035961705" description="RxLR effector protein" evidence="5">
    <location>
        <begin position="24"/>
        <end position="168"/>
    </location>
</feature>
<evidence type="ECO:0000256" key="2">
    <source>
        <dbReference type="ARBA" id="ARBA00010400"/>
    </source>
</evidence>
<organism evidence="6 7">
    <name type="scientific">Phytophthora boehmeriae</name>
    <dbReference type="NCBI Taxonomy" id="109152"/>
    <lineage>
        <taxon>Eukaryota</taxon>
        <taxon>Sar</taxon>
        <taxon>Stramenopiles</taxon>
        <taxon>Oomycota</taxon>
        <taxon>Peronosporomycetes</taxon>
        <taxon>Peronosporales</taxon>
        <taxon>Peronosporaceae</taxon>
        <taxon>Phytophthora</taxon>
    </lineage>
</organism>
<keyword evidence="3 5" id="KW-0964">Secreted</keyword>
<dbReference type="EMBL" id="JAGDFL010000659">
    <property type="protein sequence ID" value="KAG7383334.1"/>
    <property type="molecule type" value="Genomic_DNA"/>
</dbReference>
<dbReference type="Proteomes" id="UP000693981">
    <property type="component" value="Unassembled WGS sequence"/>
</dbReference>
<evidence type="ECO:0000256" key="4">
    <source>
        <dbReference type="ARBA" id="ARBA00022729"/>
    </source>
</evidence>
<keyword evidence="4 5" id="KW-0732">Signal</keyword>